<evidence type="ECO:0000313" key="1">
    <source>
        <dbReference type="EMBL" id="QIE59326.1"/>
    </source>
</evidence>
<dbReference type="AlphaFoldDB" id="A0A6G6GL59"/>
<dbReference type="RefSeq" id="WP_164679345.1">
    <property type="nucleotide sequence ID" value="NZ_CP049057.1"/>
</dbReference>
<dbReference type="Proteomes" id="UP000505306">
    <property type="component" value="Chromosome"/>
</dbReference>
<organism evidence="1 2">
    <name type="scientific">Rasiella rasia</name>
    <dbReference type="NCBI Taxonomy" id="2744027"/>
    <lineage>
        <taxon>Bacteria</taxon>
        <taxon>Pseudomonadati</taxon>
        <taxon>Bacteroidota</taxon>
        <taxon>Flavobacteriia</taxon>
        <taxon>Flavobacteriales</taxon>
        <taxon>Flavobacteriaceae</taxon>
        <taxon>Rasiella</taxon>
    </lineage>
</organism>
<dbReference type="EMBL" id="CP049057">
    <property type="protein sequence ID" value="QIE59326.1"/>
    <property type="molecule type" value="Genomic_DNA"/>
</dbReference>
<reference evidence="1 2" key="1">
    <citation type="submission" date="2020-02" db="EMBL/GenBank/DDBJ databases">
        <title>Complete genome sequence of Flavobacteriaceae bacterium.</title>
        <authorList>
            <person name="Kim S.-J."/>
            <person name="Kim Y.-S."/>
            <person name="Kim K.-H."/>
        </authorList>
    </citation>
    <scope>NUCLEOTIDE SEQUENCE [LARGE SCALE GENOMIC DNA]</scope>
    <source>
        <strain evidence="1 2">RR4-40</strain>
    </source>
</reference>
<accession>A0A6G6GL59</accession>
<proteinExistence type="predicted"/>
<gene>
    <name evidence="1" type="ORF">G5B37_07035</name>
</gene>
<dbReference type="KEGG" id="mgel:G5B37_07035"/>
<protein>
    <submittedName>
        <fullName evidence="1">DUF4238 domain-containing protein</fullName>
    </submittedName>
</protein>
<dbReference type="InterPro" id="IPR025332">
    <property type="entry name" value="DUF4238"/>
</dbReference>
<sequence>MANKKRQHYISQFLLRNFAVATNSKSIHLHQKGTGKFVKNAPIKSQAQQKYFYGEDAVFEDYLAHSENTASKVINQIKNYNTLPKVGTKDYSFLLHFVMMYAFRTKASVANTEEKINSGIQKIAQFDKTLSKIDFSKCRVSHPEPAAFNLAYNMDNWVITADLSLGLIKNETATEFIISDNPFVQFNPIQLSRKRFPNNGGLLSTGLIIFFPISPKLYLIYYDKWAYRVNFENEGLLSLTDDYDIHNLNLLQAISAEETIYFSSEKKTQYIKNLTDEASWHKLDKHINDDVLDKANPDKKLLLSYYIEHLHNPEFTFLKLTDAARNGKDNIGMNSYRNNEIVEWMKMDKSYLKKTKVI</sequence>
<dbReference type="Pfam" id="PF14022">
    <property type="entry name" value="DUF4238"/>
    <property type="match status" value="1"/>
</dbReference>
<name>A0A6G6GL59_9FLAO</name>
<keyword evidence="2" id="KW-1185">Reference proteome</keyword>
<evidence type="ECO:0000313" key="2">
    <source>
        <dbReference type="Proteomes" id="UP000505306"/>
    </source>
</evidence>